<dbReference type="InterPro" id="IPR001789">
    <property type="entry name" value="Sig_transdc_resp-reg_receiver"/>
</dbReference>
<dbReference type="PANTHER" id="PTHR44591:SF3">
    <property type="entry name" value="RESPONSE REGULATORY DOMAIN-CONTAINING PROTEIN"/>
    <property type="match status" value="1"/>
</dbReference>
<evidence type="ECO:0000313" key="3">
    <source>
        <dbReference type="Proteomes" id="UP000475117"/>
    </source>
</evidence>
<dbReference type="RefSeq" id="WP_164363107.1">
    <property type="nucleotide sequence ID" value="NZ_CP066776.1"/>
</dbReference>
<name>A0A6B3L6Q4_9BACT</name>
<keyword evidence="3" id="KW-1185">Reference proteome</keyword>
<sequence>MVKKRILIVDDEAGFTRLVKLNLEGTGKYEVKEVNHAPHAVQTAQVFLPDLILLDIVMPGMDGGDVVAELRKRPATAKIPIIMLTALVAKGEISENSVVESGDLRMLGKPVDMVTLTHCIESALYVDAKKGKHPVEENK</sequence>
<gene>
    <name evidence="2" type="ORF">G3M56_002745</name>
</gene>
<proteinExistence type="predicted"/>
<dbReference type="Proteomes" id="UP000475117">
    <property type="component" value="Chromosome"/>
</dbReference>
<dbReference type="SMART" id="SM00448">
    <property type="entry name" value="REC"/>
    <property type="match status" value="1"/>
</dbReference>
<dbReference type="KEGG" id="soa:G3M56_002745"/>
<protein>
    <submittedName>
        <fullName evidence="2">Response regulator</fullName>
    </submittedName>
</protein>
<dbReference type="SUPFAM" id="SSF52172">
    <property type="entry name" value="CheY-like"/>
    <property type="match status" value="1"/>
</dbReference>
<dbReference type="PANTHER" id="PTHR44591">
    <property type="entry name" value="STRESS RESPONSE REGULATOR PROTEIN 1"/>
    <property type="match status" value="1"/>
</dbReference>
<dbReference type="Gene3D" id="3.40.50.2300">
    <property type="match status" value="1"/>
</dbReference>
<dbReference type="GO" id="GO:0000160">
    <property type="term" value="P:phosphorelay signal transduction system"/>
    <property type="evidence" value="ECO:0007669"/>
    <property type="project" value="InterPro"/>
</dbReference>
<accession>A0A6B3L6Q4</accession>
<organism evidence="2 3">
    <name type="scientific">Sulfuriroseicoccus oceanibius</name>
    <dbReference type="NCBI Taxonomy" id="2707525"/>
    <lineage>
        <taxon>Bacteria</taxon>
        <taxon>Pseudomonadati</taxon>
        <taxon>Verrucomicrobiota</taxon>
        <taxon>Verrucomicrobiia</taxon>
        <taxon>Verrucomicrobiales</taxon>
        <taxon>Verrucomicrobiaceae</taxon>
        <taxon>Sulfuriroseicoccus</taxon>
    </lineage>
</organism>
<reference evidence="2 3" key="1">
    <citation type="submission" date="2020-12" db="EMBL/GenBank/DDBJ databases">
        <title>Sulforoseuscoccus oceanibium gen. nov., sp. nov., a representative of the phylum Verrucomicrobia with special cytoplasmic membrane, and proposal of Sulforoseuscoccusaceae fam. nov.</title>
        <authorList>
            <person name="Xi F."/>
        </authorList>
    </citation>
    <scope>NUCLEOTIDE SEQUENCE [LARGE SCALE GENOMIC DNA]</scope>
    <source>
        <strain evidence="2 3">T37</strain>
    </source>
</reference>
<dbReference type="InterPro" id="IPR011006">
    <property type="entry name" value="CheY-like_superfamily"/>
</dbReference>
<dbReference type="PROSITE" id="PS50110">
    <property type="entry name" value="RESPONSE_REGULATORY"/>
    <property type="match status" value="1"/>
</dbReference>
<evidence type="ECO:0000313" key="2">
    <source>
        <dbReference type="EMBL" id="QQL45526.1"/>
    </source>
</evidence>
<keyword evidence="1" id="KW-0597">Phosphoprotein</keyword>
<evidence type="ECO:0000256" key="1">
    <source>
        <dbReference type="ARBA" id="ARBA00022553"/>
    </source>
</evidence>
<dbReference type="AlphaFoldDB" id="A0A6B3L6Q4"/>
<dbReference type="InterPro" id="IPR050595">
    <property type="entry name" value="Bact_response_regulator"/>
</dbReference>
<dbReference type="EMBL" id="CP066776">
    <property type="protein sequence ID" value="QQL45526.1"/>
    <property type="molecule type" value="Genomic_DNA"/>
</dbReference>
<dbReference type="Pfam" id="PF00072">
    <property type="entry name" value="Response_reg"/>
    <property type="match status" value="1"/>
</dbReference>